<dbReference type="GO" id="GO:0005245">
    <property type="term" value="F:voltage-gated calcium channel activity"/>
    <property type="evidence" value="ECO:0007669"/>
    <property type="project" value="TreeGrafter"/>
</dbReference>
<evidence type="ECO:0000256" key="8">
    <source>
        <dbReference type="ARBA" id="ARBA00022837"/>
    </source>
</evidence>
<proteinExistence type="predicted"/>
<keyword evidence="13" id="KW-1015">Disulfide bond</keyword>
<keyword evidence="5 17" id="KW-0812">Transmembrane</keyword>
<keyword evidence="3" id="KW-0109">Calcium transport</keyword>
<evidence type="ECO:0000256" key="3">
    <source>
        <dbReference type="ARBA" id="ARBA00022568"/>
    </source>
</evidence>
<evidence type="ECO:0000256" key="4">
    <source>
        <dbReference type="ARBA" id="ARBA00022673"/>
    </source>
</evidence>
<dbReference type="PROSITE" id="PS50234">
    <property type="entry name" value="VWFA"/>
    <property type="match status" value="1"/>
</dbReference>
<dbReference type="InterPro" id="IPR051173">
    <property type="entry name" value="Ca_channel_alpha-2/delta"/>
</dbReference>
<dbReference type="PANTHER" id="PTHR10166:SF37">
    <property type="entry name" value="STOLID, ISOFORM H"/>
    <property type="match status" value="1"/>
</dbReference>
<keyword evidence="8" id="KW-0106">Calcium</keyword>
<evidence type="ECO:0000259" key="18">
    <source>
        <dbReference type="PROSITE" id="PS50234"/>
    </source>
</evidence>
<evidence type="ECO:0000256" key="13">
    <source>
        <dbReference type="ARBA" id="ARBA00023157"/>
    </source>
</evidence>
<evidence type="ECO:0000256" key="11">
    <source>
        <dbReference type="ARBA" id="ARBA00023065"/>
    </source>
</evidence>
<dbReference type="PANTHER" id="PTHR10166">
    <property type="entry name" value="VOLTAGE-DEPENDENT CALCIUM CHANNEL SUBUNIT ALPHA-2/DELTA-RELATED"/>
    <property type="match status" value="1"/>
</dbReference>
<evidence type="ECO:0000256" key="10">
    <source>
        <dbReference type="ARBA" id="ARBA00022989"/>
    </source>
</evidence>
<evidence type="ECO:0000256" key="14">
    <source>
        <dbReference type="ARBA" id="ARBA00023180"/>
    </source>
</evidence>
<keyword evidence="12 17" id="KW-0472">Membrane</keyword>
<feature type="compositionally biased region" description="Low complexity" evidence="16">
    <location>
        <begin position="546"/>
        <end position="568"/>
    </location>
</feature>
<feature type="region of interest" description="Disordered" evidence="16">
    <location>
        <begin position="217"/>
        <end position="285"/>
    </location>
</feature>
<dbReference type="SUPFAM" id="SSF53300">
    <property type="entry name" value="vWA-like"/>
    <property type="match status" value="1"/>
</dbReference>
<feature type="compositionally biased region" description="Gly residues" evidence="16">
    <location>
        <begin position="1264"/>
        <end position="1274"/>
    </location>
</feature>
<evidence type="ECO:0000256" key="5">
    <source>
        <dbReference type="ARBA" id="ARBA00022692"/>
    </source>
</evidence>
<dbReference type="EMBL" id="GGYP01006636">
    <property type="protein sequence ID" value="MDE51407.1"/>
    <property type="molecule type" value="Transcribed_RNA"/>
</dbReference>
<keyword evidence="10 17" id="KW-1133">Transmembrane helix</keyword>
<dbReference type="Pfam" id="PF08473">
    <property type="entry name" value="VGCC_alpha2"/>
    <property type="match status" value="1"/>
</dbReference>
<gene>
    <name evidence="19" type="primary">CACNA2D3_1</name>
    <name evidence="19" type="ORF">g.12790</name>
</gene>
<evidence type="ECO:0000256" key="2">
    <source>
        <dbReference type="ARBA" id="ARBA00022448"/>
    </source>
</evidence>
<feature type="transmembrane region" description="Helical" evidence="17">
    <location>
        <begin position="21"/>
        <end position="49"/>
    </location>
</feature>
<dbReference type="Gene3D" id="3.40.50.410">
    <property type="entry name" value="von Willebrand factor, type A domain"/>
    <property type="match status" value="1"/>
</dbReference>
<feature type="compositionally biased region" description="Low complexity" evidence="16">
    <location>
        <begin position="753"/>
        <end position="766"/>
    </location>
</feature>
<feature type="region of interest" description="Disordered" evidence="16">
    <location>
        <begin position="532"/>
        <end position="570"/>
    </location>
</feature>
<dbReference type="Pfam" id="PF08399">
    <property type="entry name" value="VWA_N"/>
    <property type="match status" value="1"/>
</dbReference>
<comment type="subcellular location">
    <subcellularLocation>
        <location evidence="1">Membrane</location>
        <topology evidence="1">Single-pass type I membrane protein</topology>
    </subcellularLocation>
</comment>
<evidence type="ECO:0000256" key="15">
    <source>
        <dbReference type="ARBA" id="ARBA00023303"/>
    </source>
</evidence>
<dbReference type="GO" id="GO:0005891">
    <property type="term" value="C:voltage-gated calcium channel complex"/>
    <property type="evidence" value="ECO:0007669"/>
    <property type="project" value="TreeGrafter"/>
</dbReference>
<keyword evidence="6" id="KW-0479">Metal-binding</keyword>
<accession>A0A6G1SMK1</accession>
<dbReference type="InterPro" id="IPR002035">
    <property type="entry name" value="VWF_A"/>
</dbReference>
<feature type="domain" description="VWFA" evidence="18">
    <location>
        <begin position="459"/>
        <end position="702"/>
    </location>
</feature>
<keyword evidence="2" id="KW-0813">Transport</keyword>
<organism evidence="19">
    <name type="scientific">Aceria tosichella</name>
    <name type="common">wheat curl mite</name>
    <dbReference type="NCBI Taxonomy" id="561515"/>
    <lineage>
        <taxon>Eukaryota</taxon>
        <taxon>Metazoa</taxon>
        <taxon>Ecdysozoa</taxon>
        <taxon>Arthropoda</taxon>
        <taxon>Chelicerata</taxon>
        <taxon>Arachnida</taxon>
        <taxon>Acari</taxon>
        <taxon>Acariformes</taxon>
        <taxon>Trombidiformes</taxon>
        <taxon>Prostigmata</taxon>
        <taxon>Eupodina</taxon>
        <taxon>Eriophyoidea</taxon>
        <taxon>Eriophyidae</taxon>
        <taxon>Eriophyinae</taxon>
        <taxon>Aceriini</taxon>
        <taxon>Aceria</taxon>
    </lineage>
</organism>
<feature type="region of interest" description="Disordered" evidence="16">
    <location>
        <begin position="753"/>
        <end position="773"/>
    </location>
</feature>
<evidence type="ECO:0000256" key="7">
    <source>
        <dbReference type="ARBA" id="ARBA00022729"/>
    </source>
</evidence>
<dbReference type="Gene3D" id="3.30.450.20">
    <property type="entry name" value="PAS domain"/>
    <property type="match status" value="1"/>
</dbReference>
<dbReference type="InterPro" id="IPR013680">
    <property type="entry name" value="VDCC_a2/dsu"/>
</dbReference>
<keyword evidence="11" id="KW-0406">Ion transport</keyword>
<feature type="compositionally biased region" description="Low complexity" evidence="16">
    <location>
        <begin position="242"/>
        <end position="253"/>
    </location>
</feature>
<feature type="transmembrane region" description="Helical" evidence="17">
    <location>
        <begin position="1777"/>
        <end position="1796"/>
    </location>
</feature>
<evidence type="ECO:0000256" key="1">
    <source>
        <dbReference type="ARBA" id="ARBA00004479"/>
    </source>
</evidence>
<evidence type="ECO:0000256" key="16">
    <source>
        <dbReference type="SAM" id="MobiDB-lite"/>
    </source>
</evidence>
<evidence type="ECO:0000256" key="12">
    <source>
        <dbReference type="ARBA" id="ARBA00023136"/>
    </source>
</evidence>
<reference evidence="19" key="1">
    <citation type="submission" date="2018-10" db="EMBL/GenBank/DDBJ databases">
        <title>Transcriptome assembly of Aceria tosichella (Wheat curl mite) Type 2.</title>
        <authorList>
            <person name="Scully E.D."/>
            <person name="Geib S.M."/>
            <person name="Palmer N.A."/>
            <person name="Gupta A.K."/>
            <person name="Sarath G."/>
            <person name="Tatineni S."/>
        </authorList>
    </citation>
    <scope>NUCLEOTIDE SEQUENCE</scope>
    <source>
        <strain evidence="19">LincolnNE</strain>
    </source>
</reference>
<dbReference type="FunFam" id="3.40.50.410:FF:000007">
    <property type="entry name" value="Calcium voltage-gated channel auxiliary subunit alpha2delta 3"/>
    <property type="match status" value="1"/>
</dbReference>
<dbReference type="GO" id="GO:0046872">
    <property type="term" value="F:metal ion binding"/>
    <property type="evidence" value="ECO:0007669"/>
    <property type="project" value="UniProtKB-KW"/>
</dbReference>
<name>A0A6G1SMK1_9ACAR</name>
<evidence type="ECO:0000313" key="19">
    <source>
        <dbReference type="EMBL" id="MDE51407.1"/>
    </source>
</evidence>
<keyword evidence="14" id="KW-0325">Glycoprotein</keyword>
<feature type="region of interest" description="Disordered" evidence="16">
    <location>
        <begin position="1286"/>
        <end position="1323"/>
    </location>
</feature>
<dbReference type="InterPro" id="IPR013608">
    <property type="entry name" value="VWA_N"/>
</dbReference>
<feature type="region of interest" description="Disordered" evidence="16">
    <location>
        <begin position="68"/>
        <end position="94"/>
    </location>
</feature>
<evidence type="ECO:0000256" key="9">
    <source>
        <dbReference type="ARBA" id="ARBA00022882"/>
    </source>
</evidence>
<keyword evidence="7" id="KW-0732">Signal</keyword>
<evidence type="ECO:0000256" key="17">
    <source>
        <dbReference type="SAM" id="Phobius"/>
    </source>
</evidence>
<keyword evidence="9" id="KW-0851">Voltage-gated channel</keyword>
<feature type="compositionally biased region" description="Low complexity" evidence="16">
    <location>
        <begin position="269"/>
        <end position="285"/>
    </location>
</feature>
<sequence>MKLATISRAHRDRPAHTRMGATLLTQLCHPSSIFILILLSFSLSMLVLLTISQAQDVSRAQDPLAASTLTRRDEESAQGSNDAGPSQPSSQQRQRIELRAARALELARDWALRFGREIHQGSQEATCHRAIRSQFDPAKSDRARRGPYRASVVSIDWTRMHADIVRTVSTTMGWHESAVGAIVEASESLAANHSYDENLPNVDYVDVHRLHDIDEMMTEEQDQELPPPEPSGNQDQEPFPPSSSSSLELPTPTYNGVDDETGRASNNEPSLSSSPADSQSQSSVVVSTLMGSATNEQDTFRLRKRSEPVSAAVAGSESPVNQMVTPQPLVMLQPAGTPMPQDEAQGEWQTPIKYAKLSRHPHFGELLINTEMSAVHVPVHIYPGNPVVKNSIAWSEGLTRVFKNNLVQNPRLTNQYFASPHGFMRLFPAQKWPIARTDPDLYDARMRPWYVAGASSRKDVIILVDASGSMTGSRRDIAKGVVFEILDTLTHNDHFLVLRFNDFVQQVGVPACSAMRTQRKLPKIPLKNTLLSPTLASSGGSGGSPSNGAESNGSNQQNNNNNENNNNGTDIESLYLLPATGRNVRHVKTNFTIPTSGIANFSHALVTAFEVLQKYQDSETLGSQCNQAIMLITDGSPSDFEEIFSRYNYPNAPVRVFTYLIGRETGDGTHTKMMACHNRGFYTHVINLAEVRETVQQYIPVMARPLVLNRTHPITWTPAYGELTYQMLTDWIWESRRRERARALLASHGIRASGEAGSGSEASTGGDQAYPSARAGGATIRVTNEDGLSAMDAAGSSGTGDDSYGDGLASGGSSLEAELDALDIFGYESNPDCFWETHRNDLTTTVVQPVYDQRNESKVVEKYLNKNTWIKKESRVRTANLLGVAAADMKINDIIGLAPSHKLGPNGYPVLLTNNGLVMHHPDLRSILEPLTNDPSERNSRILKPFFASLDLVELEHIVQQQEVEEATGSASSAVRQAEAASQSAASATTAANFLALRNEAVDGKTGWRELLTKRTLDCQRRVQTRTQSFYYKPLDQFPFVFIIAIPQPYGSYKLEAQVEVKSPDLPEKLTTYFTTSDYDLWSVHPDYRYCDGPSNNTITTLLDMFQRIEEGKLNDIEWHPAESSKPPIPLPGKIYCDKELVQSLVYDAVATYSFSEDCGPPSARDDESSLMRMFGVRFSFVATRSGLTRVRHHNSDDLVVKREALAFAKRHARAMDETYFKRTIDYNMLMNESATLIQVPFNTHQKILEQLGKFELDSQPGSGYEGAMGGGPKSDGVLSDEIAASASGTTSGVNGDGEPVDGEGSSQESTASGIGSGSGSSYGSKLSIKDMDLYEKLELLANSSSLHVIATESIIVNEGAQRAVAGVSGVFYDYATFVLRFLNSTNAKFSGTNEETRKRPAKCFLNGGGPTASGAATDDDQEACNEEWPPVIKCGYSNDTIDCLLIDNNGYILVSEQLEFIGRHLKAYDQAIMQRLVSNGVFREVNITDHQSICVKQEEKQTGAAGGSSSSSAAADSRVRVGYHLFAISSVGSMLANLLVSLIHTWTVFLTIGGFLIEICQAALLGIGSSGGASSAPGSVYQSSPQAAPLMLEIQQQQSFQALSALLPKKSYLRPCDRVLTRYETLPTSQRLGGGGSGAGASRPLGAERPEYYATKCNCPGWFVYEQVPMTNLIMLIVDSASIATCRGATKCNETNSGSGSRSMMTPLNGGIGVGGDLLEDDTLMSSSNIIGQNESQICSMFERDTKLHKRRLDSCISHHQDEEQIKLCGSASKPLGMIFTPISSFLWSFSLFLLSRLLMFNF</sequence>
<keyword evidence="15" id="KW-0407">Ion channel</keyword>
<evidence type="ECO:0000256" key="6">
    <source>
        <dbReference type="ARBA" id="ARBA00022723"/>
    </source>
</evidence>
<protein>
    <submittedName>
        <fullName evidence="19">Voltage-dependent calcium channel subunit alpha-2/delta-3</fullName>
    </submittedName>
</protein>
<dbReference type="InterPro" id="IPR036465">
    <property type="entry name" value="vWFA_dom_sf"/>
</dbReference>
<feature type="region of interest" description="Disordered" evidence="16">
    <location>
        <begin position="1260"/>
        <end position="1279"/>
    </location>
</feature>
<keyword evidence="4" id="KW-0107">Calcium channel</keyword>
<dbReference type="SMART" id="SM00327">
    <property type="entry name" value="VWA"/>
    <property type="match status" value="1"/>
</dbReference>